<dbReference type="OrthoDB" id="185175at2759"/>
<dbReference type="InterPro" id="IPR011993">
    <property type="entry name" value="PH-like_dom_sf"/>
</dbReference>
<comment type="caution">
    <text evidence="2">The sequence shown here is derived from an EMBL/GenBank/DDBJ whole genome shotgun (WGS) entry which is preliminary data.</text>
</comment>
<dbReference type="EMBL" id="LODT01000028">
    <property type="protein sequence ID" value="KYQ93181.1"/>
    <property type="molecule type" value="Genomic_DNA"/>
</dbReference>
<dbReference type="InterPro" id="IPR001849">
    <property type="entry name" value="PH_domain"/>
</dbReference>
<dbReference type="InterPro" id="IPR051707">
    <property type="entry name" value="PI-Interact_SigTrans_Reg"/>
</dbReference>
<gene>
    <name evidence="2" type="ORF">DLAC_05817</name>
</gene>
<dbReference type="GO" id="GO:0005547">
    <property type="term" value="F:phosphatidylinositol-3,4,5-trisphosphate binding"/>
    <property type="evidence" value="ECO:0007669"/>
    <property type="project" value="UniProtKB-ARBA"/>
</dbReference>
<dbReference type="PROSITE" id="PS50003">
    <property type="entry name" value="PH_DOMAIN"/>
    <property type="match status" value="1"/>
</dbReference>
<accession>A0A151ZGT0</accession>
<dbReference type="InParanoid" id="A0A151ZGT0"/>
<dbReference type="PANTHER" id="PTHR14336">
    <property type="entry name" value="TANDEM PH DOMAIN CONTAINING PROTEIN"/>
    <property type="match status" value="1"/>
</dbReference>
<dbReference type="OMA" id="LRYYLCT"/>
<feature type="domain" description="PH" evidence="1">
    <location>
        <begin position="463"/>
        <end position="562"/>
    </location>
</feature>
<organism evidence="2 3">
    <name type="scientific">Tieghemostelium lacteum</name>
    <name type="common">Slime mold</name>
    <name type="synonym">Dictyostelium lacteum</name>
    <dbReference type="NCBI Taxonomy" id="361077"/>
    <lineage>
        <taxon>Eukaryota</taxon>
        <taxon>Amoebozoa</taxon>
        <taxon>Evosea</taxon>
        <taxon>Eumycetozoa</taxon>
        <taxon>Dictyostelia</taxon>
        <taxon>Dictyosteliales</taxon>
        <taxon>Raperosteliaceae</taxon>
        <taxon>Tieghemostelium</taxon>
    </lineage>
</organism>
<dbReference type="Pfam" id="PF00169">
    <property type="entry name" value="PH"/>
    <property type="match status" value="1"/>
</dbReference>
<protein>
    <recommendedName>
        <fullName evidence="1">PH domain-containing protein</fullName>
    </recommendedName>
</protein>
<dbReference type="Gene3D" id="1.25.40.10">
    <property type="entry name" value="Tetratricopeptide repeat domain"/>
    <property type="match status" value="1"/>
</dbReference>
<keyword evidence="3" id="KW-1185">Reference proteome</keyword>
<dbReference type="SUPFAM" id="SSF50729">
    <property type="entry name" value="PH domain-like"/>
    <property type="match status" value="1"/>
</dbReference>
<reference evidence="2 3" key="1">
    <citation type="submission" date="2015-12" db="EMBL/GenBank/DDBJ databases">
        <title>Dictyostelia acquired genes for synthesis and detection of signals that induce cell-type specialization by lateral gene transfer from prokaryotes.</title>
        <authorList>
            <person name="Gloeckner G."/>
            <person name="Schaap P."/>
        </authorList>
    </citation>
    <scope>NUCLEOTIDE SEQUENCE [LARGE SCALE GENOMIC DNA]</scope>
    <source>
        <strain evidence="2 3">TK</strain>
    </source>
</reference>
<evidence type="ECO:0000259" key="1">
    <source>
        <dbReference type="PROSITE" id="PS50003"/>
    </source>
</evidence>
<dbReference type="FunCoup" id="A0A151ZGT0">
    <property type="interactions" value="738"/>
</dbReference>
<dbReference type="PANTHER" id="PTHR14336:SF15">
    <property type="entry name" value="DUAL ADAPTER FOR PHOSPHOTYROSINE AND 3-PHOSPHOTYROSINE AND 3-PHOSPHOINOSITIDE"/>
    <property type="match status" value="1"/>
</dbReference>
<dbReference type="InterPro" id="IPR011990">
    <property type="entry name" value="TPR-like_helical_dom_sf"/>
</dbReference>
<sequence>MAETFINKTIETNNRFQKPNSTKNKYTDTITHVIKICLEDHSLTKVNSLKSLLPDIDQVVLKESPICGYLMYILADSCRKSNLYEDSINYGKQSLKIREVLYGEDSNEVCICLDLLSLSMVENEQYEQSSKHFLSSFKRKAIGGFTTCSQLILDTNKFISQLRENYQVKKKQLLHSNSLANSHSNSSGNLMSPTSATSQYLQQIQQQQQLTSKLTEIIEIIITTLSQSIDILQKIYQESLKDPNNPELSNDLKKSFVSLSLDLGKILSEQSKFTQVCDSYKSLLTFINNTGSKEEKLIYELLIQSLLRIDQYDQVKNYINLFIGMAVKYYKLPSIELASVLWFCGKSLEEQSDKHSPTKLCDLVDSLRYYLCTLKISREIGGVTIGEESTAVAQKKIRDKIETLLYNNRPLKPEEVVTLVDAMIRVTTTDFLLNSAKSQNWLLKYVYPDFMAEDALREKFETLPQKSGFLSKINGLMKSWKTRWFSLERDILSYYKYNNDPKPQGELQILEIKSIDILPKDKKFKPYVHCFQIVHPKHTLILAAENEEVMKEWVAVLGRAKQYWEDWSNISLNIN</sequence>
<name>A0A151ZGT0_TIELA</name>
<dbReference type="Proteomes" id="UP000076078">
    <property type="component" value="Unassembled WGS sequence"/>
</dbReference>
<evidence type="ECO:0000313" key="3">
    <source>
        <dbReference type="Proteomes" id="UP000076078"/>
    </source>
</evidence>
<dbReference type="Gene3D" id="2.30.29.30">
    <property type="entry name" value="Pleckstrin-homology domain (PH domain)/Phosphotyrosine-binding domain (PTB)"/>
    <property type="match status" value="1"/>
</dbReference>
<dbReference type="FunFam" id="2.30.29.30:FF:000286">
    <property type="entry name" value="PH-protein kinase domain containing protein"/>
    <property type="match status" value="1"/>
</dbReference>
<proteinExistence type="predicted"/>
<dbReference type="SMART" id="SM00233">
    <property type="entry name" value="PH"/>
    <property type="match status" value="1"/>
</dbReference>
<dbReference type="AlphaFoldDB" id="A0A151ZGT0"/>
<evidence type="ECO:0000313" key="2">
    <source>
        <dbReference type="EMBL" id="KYQ93181.1"/>
    </source>
</evidence>